<dbReference type="PATRIC" id="fig|1163408.3.peg.2536"/>
<dbReference type="Proteomes" id="UP000004210">
    <property type="component" value="Unassembled WGS sequence"/>
</dbReference>
<comment type="caution">
    <text evidence="1">The sequence shown here is derived from an EMBL/GenBank/DDBJ whole genome shotgun (WGS) entry which is preliminary data.</text>
</comment>
<dbReference type="AlphaFoldDB" id="I4VMW5"/>
<name>I4VMW5_9GAMM</name>
<evidence type="ECO:0000313" key="1">
    <source>
        <dbReference type="EMBL" id="EIL88556.1"/>
    </source>
</evidence>
<reference evidence="1 2" key="1">
    <citation type="journal article" date="2012" name="J. Bacteriol.">
        <title>Genome sequences for six rhodanobacter strains, isolated from soils and the terrestrial subsurface, with variable denitrification capabilities.</title>
        <authorList>
            <person name="Kostka J.E."/>
            <person name="Green S.J."/>
            <person name="Rishishwar L."/>
            <person name="Prakash O."/>
            <person name="Katz L.S."/>
            <person name="Marino-Ramirez L."/>
            <person name="Jordan I.K."/>
            <person name="Munk C."/>
            <person name="Ivanova N."/>
            <person name="Mikhailova N."/>
            <person name="Watson D.B."/>
            <person name="Brown S.D."/>
            <person name="Palumbo A.V."/>
            <person name="Brooks S.C."/>
        </authorList>
    </citation>
    <scope>NUCLEOTIDE SEQUENCE [LARGE SCALE GENOMIC DNA]</scope>
    <source>
        <strain evidence="2">Jip2T</strain>
    </source>
</reference>
<protein>
    <submittedName>
        <fullName evidence="1">Uncharacterized protein</fullName>
    </submittedName>
</protein>
<dbReference type="RefSeq" id="WP_007082116.1">
    <property type="nucleotide sequence ID" value="NZ_AJXU01000051.1"/>
</dbReference>
<proteinExistence type="predicted"/>
<dbReference type="OrthoDB" id="6894064at2"/>
<organism evidence="1 2">
    <name type="scientific">Rhodanobacter fulvus Jip2</name>
    <dbReference type="NCBI Taxonomy" id="1163408"/>
    <lineage>
        <taxon>Bacteria</taxon>
        <taxon>Pseudomonadati</taxon>
        <taxon>Pseudomonadota</taxon>
        <taxon>Gammaproteobacteria</taxon>
        <taxon>Lysobacterales</taxon>
        <taxon>Rhodanobacteraceae</taxon>
        <taxon>Rhodanobacter</taxon>
    </lineage>
</organism>
<evidence type="ECO:0000313" key="2">
    <source>
        <dbReference type="Proteomes" id="UP000004210"/>
    </source>
</evidence>
<dbReference type="EMBL" id="AJXU01000051">
    <property type="protein sequence ID" value="EIL88556.1"/>
    <property type="molecule type" value="Genomic_DNA"/>
</dbReference>
<dbReference type="STRING" id="1163408.UU9_12433"/>
<gene>
    <name evidence="1" type="ORF">UU9_12433</name>
</gene>
<sequence>MSDLKPPGTFSGGPIDDFVDGWALIPFVGERGHYWREITNGLRRQGIVNDDDLRVYRSLCGVTGRSTPHAKAMNVGNWPLCKHCAKKAPRWARKEERATCWSDPAVRALFR</sequence>
<accession>I4VMW5</accession>
<keyword evidence="2" id="KW-1185">Reference proteome</keyword>